<dbReference type="InterPro" id="IPR015943">
    <property type="entry name" value="WD40/YVTN_repeat-like_dom_sf"/>
</dbReference>
<dbReference type="SUPFAM" id="SSF50978">
    <property type="entry name" value="WD40 repeat-like"/>
    <property type="match status" value="1"/>
</dbReference>
<name>A0AAD5UNG2_9FUNG</name>
<evidence type="ECO:0000313" key="1">
    <source>
        <dbReference type="EMBL" id="KAJ3259582.1"/>
    </source>
</evidence>
<keyword evidence="2" id="KW-1185">Reference proteome</keyword>
<dbReference type="GO" id="GO:0005737">
    <property type="term" value="C:cytoplasm"/>
    <property type="evidence" value="ECO:0007669"/>
    <property type="project" value="TreeGrafter"/>
</dbReference>
<accession>A0AAD5UNG2</accession>
<evidence type="ECO:0000313" key="2">
    <source>
        <dbReference type="Proteomes" id="UP001210925"/>
    </source>
</evidence>
<dbReference type="PANTHER" id="PTHR16453">
    <property type="entry name" value="WD40 DOMAIN-CONTAINING PROTEIN MIO FAMILY MEMBER"/>
    <property type="match status" value="1"/>
</dbReference>
<protein>
    <submittedName>
        <fullName evidence="1">Uncharacterized protein</fullName>
    </submittedName>
</protein>
<dbReference type="InterPro" id="IPR037593">
    <property type="entry name" value="MIOS/Sea4"/>
</dbReference>
<dbReference type="Proteomes" id="UP001210925">
    <property type="component" value="Unassembled WGS sequence"/>
</dbReference>
<dbReference type="PANTHER" id="PTHR16453:SF9">
    <property type="entry name" value="GATOR COMPLEX PROTEIN MIOS"/>
    <property type="match status" value="1"/>
</dbReference>
<dbReference type="EMBL" id="JADGKB010000017">
    <property type="protein sequence ID" value="KAJ3259582.1"/>
    <property type="molecule type" value="Genomic_DNA"/>
</dbReference>
<dbReference type="GO" id="GO:1904263">
    <property type="term" value="P:positive regulation of TORC1 signaling"/>
    <property type="evidence" value="ECO:0007669"/>
    <property type="project" value="TreeGrafter"/>
</dbReference>
<dbReference type="AlphaFoldDB" id="A0AAD5UNG2"/>
<reference evidence="1" key="1">
    <citation type="submission" date="2020-05" db="EMBL/GenBank/DDBJ databases">
        <title>Phylogenomic resolution of chytrid fungi.</title>
        <authorList>
            <person name="Stajich J.E."/>
            <person name="Amses K."/>
            <person name="Simmons R."/>
            <person name="Seto K."/>
            <person name="Myers J."/>
            <person name="Bonds A."/>
            <person name="Quandt C.A."/>
            <person name="Barry K."/>
            <person name="Liu P."/>
            <person name="Grigoriev I."/>
            <person name="Longcore J.E."/>
            <person name="James T.Y."/>
        </authorList>
    </citation>
    <scope>NUCLEOTIDE SEQUENCE</scope>
    <source>
        <strain evidence="1">PLAUS21</strain>
    </source>
</reference>
<dbReference type="Gene3D" id="2.130.10.10">
    <property type="entry name" value="YVTN repeat-like/Quinoprotein amine dehydrogenase"/>
    <property type="match status" value="1"/>
</dbReference>
<organism evidence="1 2">
    <name type="scientific">Boothiomyces macroporosus</name>
    <dbReference type="NCBI Taxonomy" id="261099"/>
    <lineage>
        <taxon>Eukaryota</taxon>
        <taxon>Fungi</taxon>
        <taxon>Fungi incertae sedis</taxon>
        <taxon>Chytridiomycota</taxon>
        <taxon>Chytridiomycota incertae sedis</taxon>
        <taxon>Chytridiomycetes</taxon>
        <taxon>Rhizophydiales</taxon>
        <taxon>Terramycetaceae</taxon>
        <taxon>Boothiomyces</taxon>
    </lineage>
</organism>
<gene>
    <name evidence="1" type="ORF">HK103_002136</name>
</gene>
<dbReference type="Pfam" id="PF21720">
    <property type="entry name" value="MIOS_WD40"/>
    <property type="match status" value="1"/>
</dbReference>
<dbReference type="InterPro" id="IPR036322">
    <property type="entry name" value="WD40_repeat_dom_sf"/>
</dbReference>
<comment type="caution">
    <text evidence="1">The sequence shown here is derived from an EMBL/GenBank/DDBJ whole genome shotgun (WGS) entry which is preliminary data.</text>
</comment>
<proteinExistence type="predicted"/>
<sequence length="182" mass="19762">MLNIEHAVLSKHGSSQGVTSASWLNSSDTVVAGMGKQLIRGYDLRDNPDASPIFTISTKAVHGITSDPFAIQRFASFAEDGVIKVWDTRKISEAILTVNSDFRFGIGGIAWCNARNGVLSGFGKESPIVRLWETDSVCFNAQMGIDSIKSTGESKSQFDLVQNSVEVKNTVVYRTRSGTLNI</sequence>